<comment type="subcellular location">
    <subcellularLocation>
        <location evidence="1">Membrane</location>
        <topology evidence="1">Single-pass membrane protein</topology>
    </subcellularLocation>
</comment>
<evidence type="ECO:0000256" key="5">
    <source>
        <dbReference type="ARBA" id="ARBA00022837"/>
    </source>
</evidence>
<dbReference type="FunFam" id="2.60.40.60:FF:000010">
    <property type="entry name" value="Cadherin EGF LAG seven-pass G-type receptor 3"/>
    <property type="match status" value="1"/>
</dbReference>
<dbReference type="InterPro" id="IPR039808">
    <property type="entry name" value="Cadherin"/>
</dbReference>
<dbReference type="InterPro" id="IPR002126">
    <property type="entry name" value="Cadherin-like_dom"/>
</dbReference>
<dbReference type="GO" id="GO:0045296">
    <property type="term" value="F:cadherin binding"/>
    <property type="evidence" value="ECO:0007669"/>
    <property type="project" value="TreeGrafter"/>
</dbReference>
<evidence type="ECO:0000256" key="7">
    <source>
        <dbReference type="ARBA" id="ARBA00023136"/>
    </source>
</evidence>
<dbReference type="InterPro" id="IPR020894">
    <property type="entry name" value="Cadherin_CS"/>
</dbReference>
<feature type="domain" description="Cadherin" evidence="11">
    <location>
        <begin position="697"/>
        <end position="799"/>
    </location>
</feature>
<evidence type="ECO:0000256" key="2">
    <source>
        <dbReference type="ARBA" id="ARBA00022692"/>
    </source>
</evidence>
<evidence type="ECO:0000256" key="8">
    <source>
        <dbReference type="PROSITE-ProRule" id="PRU00043"/>
    </source>
</evidence>
<evidence type="ECO:0000313" key="12">
    <source>
        <dbReference type="EMBL" id="KAF1394557.1"/>
    </source>
</evidence>
<dbReference type="GO" id="GO:0008013">
    <property type="term" value="F:beta-catenin binding"/>
    <property type="evidence" value="ECO:0007669"/>
    <property type="project" value="TreeGrafter"/>
</dbReference>
<dbReference type="PROSITE" id="PS50268">
    <property type="entry name" value="CADHERIN_2"/>
    <property type="match status" value="11"/>
</dbReference>
<dbReference type="FunFam" id="2.60.40.60:FF:000092">
    <property type="entry name" value="Protocadherin 8"/>
    <property type="match status" value="1"/>
</dbReference>
<feature type="domain" description="Cadherin" evidence="11">
    <location>
        <begin position="1222"/>
        <end position="1320"/>
    </location>
</feature>
<name>A0A6A5EXE7_PERFL</name>
<feature type="domain" description="Cadherin" evidence="11">
    <location>
        <begin position="1321"/>
        <end position="1429"/>
    </location>
</feature>
<dbReference type="GO" id="GO:0007156">
    <property type="term" value="P:homophilic cell adhesion via plasma membrane adhesion molecules"/>
    <property type="evidence" value="ECO:0007669"/>
    <property type="project" value="InterPro"/>
</dbReference>
<dbReference type="Pfam" id="PF00028">
    <property type="entry name" value="Cadherin"/>
    <property type="match status" value="10"/>
</dbReference>
<dbReference type="FunFam" id="2.60.40.60:FF:000033">
    <property type="entry name" value="FAT atypical cadherin 1"/>
    <property type="match status" value="2"/>
</dbReference>
<feature type="domain" description="Cadherin" evidence="11">
    <location>
        <begin position="1031"/>
        <end position="1114"/>
    </location>
</feature>
<sequence length="1628" mass="174999">EREGTVNWQALLITCDSAGDQLSVAFQALGKHNRAEMADTAGLIRTGLLVFSICVCVVTGSPIGTSTINCVQGSNLIVGAVDEGYEGDVEVVSGITAGSGVKLVSYIFPEHLEYLTLSFTPGDTSATVRTTKPLDADTLATSGSTLYYSVMCDDVFKHNNTRKLNINDLNDNSPIFEQKSYSISVSETQAVESEVLRVKATDGDSTPANNVVTYSMAPTSEDFTVTNSGAFILKRRLNYNLVQKYNFLVTAKDNHGLNDTATVSINVLDFDNLNPYFSHNVYQSFIPENQDGPFRTIEPEAIKAQDGDTGIDTTVTYSISAVSPDKYRGNFDIDPSSGVVTVLTALDREEMSSSVISVSIKAAQTDDSLKTADAVVSVTVEDVNDNPPEFDQPDYSVTLLENSPVDAVLFKAVITDLDQGGFVGELQILPESSPFSIGADGMVRVKNSTVLDRETTERFTFQIKATETDPPKNFAEVQVSVTLLDENDNTPVFTSAKYEGKVFANQTVGMSLVQVKAEDPDADKNGQIKYSIEFGNNDGYFSIEENSGDITLAKIIPLVENKILAFPLYITARDGGTISRVSSALVTISAPSDSKPQFLQKVYRGTVEEEQETGVVILRVAFMAIATEIPVTLQVDTEVDKFAISSSGEFTTKVKLDYDEAPHNYSVAISISDGVNSDSAVVEVQVTDVNDNSPVFTSDSVPKSVPEDAEVGSNVTVVPATDKDSSFNKEIRYSLRGGEGKFSVDPVSGMVSVTGALDRETKAEYSLLMVAEDQGRPARSATASLLIRVSDINDNVPKFSNAEYQGEVLETAPIGTSLLTLSAVDLDEAANGSVTYSILSQSPSSEAPVFELDSSSGTLQLAQPLDYSKVKVYSLVVQASDGGTPSLVGNGSVVVKVKDVNNNPPVFSKESYDVAVSENLASGASILTLEVTDRDEGGFSRGYFLYTNDTFDINKLGVVSLRKDVTLDRETKDRYMFQVVAVDQPIDGLRATAQLSITVLDYNDNAPQFPMIPDPLQIPEGVYSEDSPGEVFTIVPTDADLGPNGEVTLSLLSPQPLFRFTEDGKLLAVGKLDRESRETYELLVKASDKGSPPRENITSIRVSLIDVNDNRPEFGSSSYVSSILLKDAAEGKLLLTLSASDRDAGNNSLITYSFSAGSSPYLALNSESGDVTLTSGLADVTEDTTVVLTAMAKDHGQPPLNSTVRVVVNLRVVSLVEGVAFQSSSYNFSVPENQPEGAAVGAVWASAGSDIYNVTYTLTTHTDLFSVDASGAVRTRAQLDKEEQEWYILDVEAVDTRIPPTSATAMVRVQVEDVSESPQFPSQLYKASVFSIAPYKTSVIHVKASDPDVGEGGQLVYSLSADSGYFDVEPSSGLLYVVSALALADQTAAVEVKATDPRGLQATTRVEVEVHGSASSGDVAVISLNQPANVVEKKVPELEKSLGAALGWTVIIMEVSSANGGSPESRTRRAAVKTLVSFISLDGQDVVSAEEVTKKLQSQSAAVRAELVKVFGESLHFDVEAKPQSPASNQAAVIALATMLALSMLGLIVAVALIIRFKRTQKHQEDSDKESLDIVRKAEGYTNWSEESPETSEQRHTKTHERRTQDEQQRTDDGGTVTTDGNSVRFKR</sequence>
<dbReference type="PANTHER" id="PTHR24027">
    <property type="entry name" value="CADHERIN-23"/>
    <property type="match status" value="1"/>
</dbReference>
<dbReference type="SMART" id="SM00112">
    <property type="entry name" value="CA"/>
    <property type="match status" value="12"/>
</dbReference>
<dbReference type="SUPFAM" id="SSF49313">
    <property type="entry name" value="Cadherin-like"/>
    <property type="match status" value="12"/>
</dbReference>
<keyword evidence="4" id="KW-0677">Repeat</keyword>
<keyword evidence="2 10" id="KW-0812">Transmembrane</keyword>
<dbReference type="InterPro" id="IPR015919">
    <property type="entry name" value="Cadherin-like_sf"/>
</dbReference>
<protein>
    <recommendedName>
        <fullName evidence="11">Cadherin domain-containing protein</fullName>
    </recommendedName>
</protein>
<feature type="compositionally biased region" description="Basic and acidic residues" evidence="9">
    <location>
        <begin position="1592"/>
        <end position="1613"/>
    </location>
</feature>
<feature type="domain" description="Cadherin" evidence="11">
    <location>
        <begin position="1116"/>
        <end position="1210"/>
    </location>
</feature>
<dbReference type="GO" id="GO:0005509">
    <property type="term" value="F:calcium ion binding"/>
    <property type="evidence" value="ECO:0007669"/>
    <property type="project" value="UniProtKB-UniRule"/>
</dbReference>
<evidence type="ECO:0000313" key="13">
    <source>
        <dbReference type="Proteomes" id="UP000465112"/>
    </source>
</evidence>
<dbReference type="GO" id="GO:0016342">
    <property type="term" value="C:catenin complex"/>
    <property type="evidence" value="ECO:0007669"/>
    <property type="project" value="TreeGrafter"/>
</dbReference>
<feature type="domain" description="Cadherin" evidence="11">
    <location>
        <begin position="908"/>
        <end position="1009"/>
    </location>
</feature>
<feature type="domain" description="Cadherin" evidence="11">
    <location>
        <begin position="494"/>
        <end position="696"/>
    </location>
</feature>
<evidence type="ECO:0000259" key="11">
    <source>
        <dbReference type="PROSITE" id="PS50268"/>
    </source>
</evidence>
<feature type="region of interest" description="Disordered" evidence="9">
    <location>
        <begin position="1579"/>
        <end position="1628"/>
    </location>
</feature>
<feature type="domain" description="Cadherin" evidence="11">
    <location>
        <begin position="800"/>
        <end position="907"/>
    </location>
</feature>
<dbReference type="CDD" id="cd11304">
    <property type="entry name" value="Cadherin_repeat"/>
    <property type="match status" value="11"/>
</dbReference>
<keyword evidence="13" id="KW-1185">Reference proteome</keyword>
<dbReference type="Proteomes" id="UP000465112">
    <property type="component" value="Chromosome 1"/>
</dbReference>
<reference evidence="12 13" key="1">
    <citation type="submission" date="2019-06" db="EMBL/GenBank/DDBJ databases">
        <title>A chromosome-scale genome assembly of the European perch, Perca fluviatilis.</title>
        <authorList>
            <person name="Roques C."/>
            <person name="Zahm M."/>
            <person name="Cabau C."/>
            <person name="Klopp C."/>
            <person name="Bouchez O."/>
            <person name="Donnadieu C."/>
            <person name="Kuhl H."/>
            <person name="Gislard M."/>
            <person name="Guendouz S."/>
            <person name="Journot L."/>
            <person name="Haffray P."/>
            <person name="Bestin A."/>
            <person name="Morvezen R."/>
            <person name="Feron R."/>
            <person name="Wen M."/>
            <person name="Jouanno E."/>
            <person name="Herpin A."/>
            <person name="Schartl M."/>
            <person name="Postlethwait J."/>
            <person name="Schaerlinger B."/>
            <person name="Chardard D."/>
            <person name="Lecocq T."/>
            <person name="Poncet C."/>
            <person name="Jaffrelo L."/>
            <person name="Lampietro C."/>
            <person name="Guiguen Y."/>
        </authorList>
    </citation>
    <scope>NUCLEOTIDE SEQUENCE [LARGE SCALE GENOMIC DNA]</scope>
    <source>
        <tissue evidence="12">Blood</tissue>
    </source>
</reference>
<gene>
    <name evidence="12" type="ORF">PFLUV_G00002280</name>
</gene>
<organism evidence="12 13">
    <name type="scientific">Perca fluviatilis</name>
    <name type="common">European perch</name>
    <dbReference type="NCBI Taxonomy" id="8168"/>
    <lineage>
        <taxon>Eukaryota</taxon>
        <taxon>Metazoa</taxon>
        <taxon>Chordata</taxon>
        <taxon>Craniata</taxon>
        <taxon>Vertebrata</taxon>
        <taxon>Euteleostomi</taxon>
        <taxon>Actinopterygii</taxon>
        <taxon>Neopterygii</taxon>
        <taxon>Teleostei</taxon>
        <taxon>Neoteleostei</taxon>
        <taxon>Acanthomorphata</taxon>
        <taxon>Eupercaria</taxon>
        <taxon>Perciformes</taxon>
        <taxon>Percoidei</taxon>
        <taxon>Percidae</taxon>
        <taxon>Percinae</taxon>
        <taxon>Perca</taxon>
    </lineage>
</organism>
<dbReference type="PRINTS" id="PR00205">
    <property type="entry name" value="CADHERIN"/>
</dbReference>
<evidence type="ECO:0000256" key="1">
    <source>
        <dbReference type="ARBA" id="ARBA00004167"/>
    </source>
</evidence>
<comment type="caution">
    <text evidence="12">The sequence shown here is derived from an EMBL/GenBank/DDBJ whole genome shotgun (WGS) entry which is preliminary data.</text>
</comment>
<dbReference type="PROSITE" id="PS00232">
    <property type="entry name" value="CADHERIN_1"/>
    <property type="match status" value="5"/>
</dbReference>
<evidence type="ECO:0000256" key="4">
    <source>
        <dbReference type="ARBA" id="ARBA00022737"/>
    </source>
</evidence>
<feature type="transmembrane region" description="Helical" evidence="10">
    <location>
        <begin position="1531"/>
        <end position="1555"/>
    </location>
</feature>
<keyword evidence="6 10" id="KW-1133">Transmembrane helix</keyword>
<evidence type="ECO:0000256" key="9">
    <source>
        <dbReference type="SAM" id="MobiDB-lite"/>
    </source>
</evidence>
<feature type="non-terminal residue" evidence="12">
    <location>
        <position position="1628"/>
    </location>
</feature>
<keyword evidence="5 8" id="KW-0106">Calcium</keyword>
<keyword evidence="7 10" id="KW-0472">Membrane</keyword>
<dbReference type="GO" id="GO:0016477">
    <property type="term" value="P:cell migration"/>
    <property type="evidence" value="ECO:0007669"/>
    <property type="project" value="TreeGrafter"/>
</dbReference>
<proteinExistence type="predicted"/>
<evidence type="ECO:0000256" key="6">
    <source>
        <dbReference type="ARBA" id="ARBA00022989"/>
    </source>
</evidence>
<feature type="domain" description="Cadherin" evidence="11">
    <location>
        <begin position="177"/>
        <end position="277"/>
    </location>
</feature>
<feature type="domain" description="Cadherin" evidence="11">
    <location>
        <begin position="391"/>
        <end position="493"/>
    </location>
</feature>
<dbReference type="PANTHER" id="PTHR24027:SF438">
    <property type="entry name" value="CADHERIN 23"/>
    <property type="match status" value="1"/>
</dbReference>
<dbReference type="FunFam" id="2.60.40.60:FF:000020">
    <property type="entry name" value="Dachsous cadherin-related 1b"/>
    <property type="match status" value="1"/>
</dbReference>
<keyword evidence="3" id="KW-0732">Signal</keyword>
<dbReference type="Gene3D" id="2.60.40.60">
    <property type="entry name" value="Cadherins"/>
    <property type="match status" value="12"/>
</dbReference>
<evidence type="ECO:0000256" key="3">
    <source>
        <dbReference type="ARBA" id="ARBA00022729"/>
    </source>
</evidence>
<feature type="non-terminal residue" evidence="12">
    <location>
        <position position="1"/>
    </location>
</feature>
<feature type="domain" description="Cadherin" evidence="11">
    <location>
        <begin position="278"/>
        <end position="390"/>
    </location>
</feature>
<accession>A0A6A5EXE7</accession>
<evidence type="ECO:0000256" key="10">
    <source>
        <dbReference type="SAM" id="Phobius"/>
    </source>
</evidence>
<dbReference type="EMBL" id="VHII01000001">
    <property type="protein sequence ID" value="KAF1394557.1"/>
    <property type="molecule type" value="Genomic_DNA"/>
</dbReference>
<dbReference type="GO" id="GO:0009653">
    <property type="term" value="P:anatomical structure morphogenesis"/>
    <property type="evidence" value="ECO:0007669"/>
    <property type="project" value="UniProtKB-ARBA"/>
</dbReference>